<reference evidence="1 2" key="1">
    <citation type="submission" date="2024-01" db="EMBL/GenBank/DDBJ databases">
        <authorList>
            <person name="Waweru B."/>
        </authorList>
    </citation>
    <scope>NUCLEOTIDE SEQUENCE [LARGE SCALE GENOMIC DNA]</scope>
</reference>
<dbReference type="EMBL" id="CAWUPB010001173">
    <property type="protein sequence ID" value="CAK7348140.1"/>
    <property type="molecule type" value="Genomic_DNA"/>
</dbReference>
<comment type="caution">
    <text evidence="1">The sequence shown here is derived from an EMBL/GenBank/DDBJ whole genome shotgun (WGS) entry which is preliminary data.</text>
</comment>
<sequence length="131" mass="15046">MRSIHEIGKGGESRAKERGIWGPLSDIQLAIGVAHQHPHKHILDRSLICLNELDRFSILLMGLDCHRILESNHKERPVAKLYGCDYEHHNSLLSSHHFKAIALHDWKNVVNDRCVGKRHRRMGEGVWLGLK</sequence>
<name>A0AAV1SC84_9ROSI</name>
<protein>
    <submittedName>
        <fullName evidence="1">Uncharacterized protein</fullName>
    </submittedName>
</protein>
<evidence type="ECO:0000313" key="1">
    <source>
        <dbReference type="EMBL" id="CAK7348140.1"/>
    </source>
</evidence>
<accession>A0AAV1SC84</accession>
<evidence type="ECO:0000313" key="2">
    <source>
        <dbReference type="Proteomes" id="UP001314170"/>
    </source>
</evidence>
<dbReference type="Proteomes" id="UP001314170">
    <property type="component" value="Unassembled WGS sequence"/>
</dbReference>
<proteinExistence type="predicted"/>
<dbReference type="AlphaFoldDB" id="A0AAV1SC84"/>
<keyword evidence="2" id="KW-1185">Reference proteome</keyword>
<organism evidence="1 2">
    <name type="scientific">Dovyalis caffra</name>
    <dbReference type="NCBI Taxonomy" id="77055"/>
    <lineage>
        <taxon>Eukaryota</taxon>
        <taxon>Viridiplantae</taxon>
        <taxon>Streptophyta</taxon>
        <taxon>Embryophyta</taxon>
        <taxon>Tracheophyta</taxon>
        <taxon>Spermatophyta</taxon>
        <taxon>Magnoliopsida</taxon>
        <taxon>eudicotyledons</taxon>
        <taxon>Gunneridae</taxon>
        <taxon>Pentapetalae</taxon>
        <taxon>rosids</taxon>
        <taxon>fabids</taxon>
        <taxon>Malpighiales</taxon>
        <taxon>Salicaceae</taxon>
        <taxon>Flacourtieae</taxon>
        <taxon>Dovyalis</taxon>
    </lineage>
</organism>
<gene>
    <name evidence="1" type="ORF">DCAF_LOCUS20833</name>
</gene>